<proteinExistence type="predicted"/>
<sequence length="86" mass="8792">MARLLIKSLSFCFFILLLASIFYPSQARPLNVLKSSHSSVSGGGILEGLFLGAVKDSGPSPCCGNGSAASQTLGYKESGPSPGQGN</sequence>
<protein>
    <submittedName>
        <fullName evidence="1">PAMP-induced secreted peptide 2</fullName>
    </submittedName>
</protein>
<comment type="caution">
    <text evidence="1">The sequence shown here is derived from an EMBL/GenBank/DDBJ whole genome shotgun (WGS) entry which is preliminary data.</text>
</comment>
<dbReference type="Proteomes" id="UP001060215">
    <property type="component" value="Chromosome 1"/>
</dbReference>
<gene>
    <name evidence="1" type="ORF">LOK49_LG01G03256</name>
</gene>
<keyword evidence="2" id="KW-1185">Reference proteome</keyword>
<organism evidence="1 2">
    <name type="scientific">Camellia lanceoleosa</name>
    <dbReference type="NCBI Taxonomy" id="1840588"/>
    <lineage>
        <taxon>Eukaryota</taxon>
        <taxon>Viridiplantae</taxon>
        <taxon>Streptophyta</taxon>
        <taxon>Embryophyta</taxon>
        <taxon>Tracheophyta</taxon>
        <taxon>Spermatophyta</taxon>
        <taxon>Magnoliopsida</taxon>
        <taxon>eudicotyledons</taxon>
        <taxon>Gunneridae</taxon>
        <taxon>Pentapetalae</taxon>
        <taxon>asterids</taxon>
        <taxon>Ericales</taxon>
        <taxon>Theaceae</taxon>
        <taxon>Camellia</taxon>
    </lineage>
</organism>
<dbReference type="EMBL" id="CM045758">
    <property type="protein sequence ID" value="KAI8031650.1"/>
    <property type="molecule type" value="Genomic_DNA"/>
</dbReference>
<reference evidence="1 2" key="1">
    <citation type="journal article" date="2022" name="Plant J.">
        <title>Chromosome-level genome of Camellia lanceoleosa provides a valuable resource for understanding genome evolution and self-incompatibility.</title>
        <authorList>
            <person name="Gong W."/>
            <person name="Xiao S."/>
            <person name="Wang L."/>
            <person name="Liao Z."/>
            <person name="Chang Y."/>
            <person name="Mo W."/>
            <person name="Hu G."/>
            <person name="Li W."/>
            <person name="Zhao G."/>
            <person name="Zhu H."/>
            <person name="Hu X."/>
            <person name="Ji K."/>
            <person name="Xiang X."/>
            <person name="Song Q."/>
            <person name="Yuan D."/>
            <person name="Jin S."/>
            <person name="Zhang L."/>
        </authorList>
    </citation>
    <scope>NUCLEOTIDE SEQUENCE [LARGE SCALE GENOMIC DNA]</scope>
    <source>
        <strain evidence="1">SQ_2022a</strain>
    </source>
</reference>
<evidence type="ECO:0000313" key="2">
    <source>
        <dbReference type="Proteomes" id="UP001060215"/>
    </source>
</evidence>
<name>A0ACC0J411_9ERIC</name>
<evidence type="ECO:0000313" key="1">
    <source>
        <dbReference type="EMBL" id="KAI8031650.1"/>
    </source>
</evidence>
<accession>A0ACC0J411</accession>